<comment type="caution">
    <text evidence="9">The sequence shown here is derived from an EMBL/GenBank/DDBJ whole genome shotgun (WGS) entry which is preliminary data.</text>
</comment>
<keyword evidence="8" id="KW-0482">Metalloprotease</keyword>
<evidence type="ECO:0000256" key="2">
    <source>
        <dbReference type="ARBA" id="ARBA00006247"/>
    </source>
</evidence>
<dbReference type="Gene3D" id="3.40.630.10">
    <property type="entry name" value="Zn peptidases"/>
    <property type="match status" value="1"/>
</dbReference>
<dbReference type="GO" id="GO:0016805">
    <property type="term" value="F:dipeptidase activity"/>
    <property type="evidence" value="ECO:0007669"/>
    <property type="project" value="UniProtKB-KW"/>
</dbReference>
<dbReference type="GO" id="GO:0006526">
    <property type="term" value="P:L-arginine biosynthetic process"/>
    <property type="evidence" value="ECO:0007669"/>
    <property type="project" value="TreeGrafter"/>
</dbReference>
<gene>
    <name evidence="9" type="primary">pepV2</name>
    <name evidence="9" type="ORF">OENOO_57059</name>
</gene>
<dbReference type="NCBIfam" id="TIGR01887">
    <property type="entry name" value="dipeptidaselike"/>
    <property type="match status" value="1"/>
</dbReference>
<evidence type="ECO:0000256" key="4">
    <source>
        <dbReference type="ARBA" id="ARBA00022723"/>
    </source>
</evidence>
<keyword evidence="5" id="KW-0378">Hydrolase</keyword>
<proteinExistence type="inferred from homology"/>
<dbReference type="Proteomes" id="UP000003346">
    <property type="component" value="Unassembled WGS sequence"/>
</dbReference>
<sequence>MDILMLKTTLKNFLNIWEVLLKMLRQEMSEDEFIEKNYNQWLTDFQELLSINSVRDDHLADTVHPYGPGPKAALKKMISFAIRDGFTRFGVIDNRAGYIEIGPKDARQTVGILIHVDVVPVDKELWNYEPFAGTIVDDRLYGRGSDDMKGSDMLSYYALKALKDRSSTFKNKVRLIIGTDEENDWQDMEAYFTAEGRPDLGFSPDGDFIVENAEKGIAHLDLISDSKILNPSNGQLLFLRAGKASNVVPGVARAAVKNVAFNRAQEIFQDFLKKEQLTGQIEEDSDGFKIILNGFSVHGSTPDEGRNAATYLALFLLNFDFDERTNRWLNFLAKTIHQDYFAEKLGIGITTPEMGKTTLNAGIVDLEINKTAKINLNLRYPIGFSGLKAVEIIENNFPWIKAYLRDDGLKPHLVPADDPVVTNLLSIYKQVTGKETHLNVSAGASFGRLMPRGVCYGTRFIGQQSTAHQIDEYFNLQNYQPAMRILIKSIEALANLD</sequence>
<dbReference type="InterPro" id="IPR002933">
    <property type="entry name" value="Peptidase_M20"/>
</dbReference>
<dbReference type="GO" id="GO:0006508">
    <property type="term" value="P:proteolysis"/>
    <property type="evidence" value="ECO:0007669"/>
    <property type="project" value="UniProtKB-KW"/>
</dbReference>
<dbReference type="SUPFAM" id="SSF53187">
    <property type="entry name" value="Zn-dependent exopeptidases"/>
    <property type="match status" value="1"/>
</dbReference>
<dbReference type="InterPro" id="IPR036264">
    <property type="entry name" value="Bact_exopeptidase_dim_dom"/>
</dbReference>
<dbReference type="GO" id="GO:0008237">
    <property type="term" value="F:metallopeptidase activity"/>
    <property type="evidence" value="ECO:0007669"/>
    <property type="project" value="UniProtKB-KW"/>
</dbReference>
<dbReference type="PANTHER" id="PTHR43808">
    <property type="entry name" value="ACETYLORNITHINE DEACETYLASE"/>
    <property type="match status" value="1"/>
</dbReference>
<keyword evidence="4" id="KW-0479">Metal-binding</keyword>
<dbReference type="HOGENOM" id="CLU_031786_2_0_9"/>
<evidence type="ECO:0000256" key="5">
    <source>
        <dbReference type="ARBA" id="ARBA00022801"/>
    </source>
</evidence>
<keyword evidence="7" id="KW-0224">Dipeptidase</keyword>
<dbReference type="EMBL" id="AAUV01000052">
    <property type="protein sequence ID" value="EAV39399.1"/>
    <property type="molecule type" value="Genomic_DNA"/>
</dbReference>
<organism evidence="9 10">
    <name type="scientific">Oenococcus oeni ATCC BAA-1163</name>
    <dbReference type="NCBI Taxonomy" id="379360"/>
    <lineage>
        <taxon>Bacteria</taxon>
        <taxon>Bacillati</taxon>
        <taxon>Bacillota</taxon>
        <taxon>Bacilli</taxon>
        <taxon>Lactobacillales</taxon>
        <taxon>Lactobacillaceae</taxon>
        <taxon>Oenococcus</taxon>
    </lineage>
</organism>
<evidence type="ECO:0000256" key="1">
    <source>
        <dbReference type="ARBA" id="ARBA00001947"/>
    </source>
</evidence>
<dbReference type="Gene3D" id="3.30.70.360">
    <property type="match status" value="2"/>
</dbReference>
<evidence type="ECO:0000313" key="10">
    <source>
        <dbReference type="Proteomes" id="UP000003346"/>
    </source>
</evidence>
<evidence type="ECO:0000256" key="8">
    <source>
        <dbReference type="ARBA" id="ARBA00023049"/>
    </source>
</evidence>
<dbReference type="NCBIfam" id="NF005591">
    <property type="entry name" value="PRK07318.1"/>
    <property type="match status" value="1"/>
</dbReference>
<dbReference type="PANTHER" id="PTHR43808:SF31">
    <property type="entry name" value="N-ACETYL-L-CITRULLINE DEACETYLASE"/>
    <property type="match status" value="1"/>
</dbReference>
<dbReference type="SUPFAM" id="SSF55031">
    <property type="entry name" value="Bacterial exopeptidase dimerisation domain"/>
    <property type="match status" value="1"/>
</dbReference>
<reference evidence="9 10" key="1">
    <citation type="submission" date="2006-11" db="EMBL/GenBank/DDBJ databases">
        <authorList>
            <consortium name="Laboratoire de Microbiologie (Universite Bourgogne)"/>
            <consortium name="GENOME Express"/>
            <consortium name="UMR Oenologie Ampelologie (Universite Bordeaux 2)"/>
            <person name="Guzzo J."/>
        </authorList>
    </citation>
    <scope>NUCLEOTIDE SEQUENCE [LARGE SCALE GENOMIC DNA]</scope>
    <source>
        <strain evidence="9 10">ATCC BAA-1163</strain>
    </source>
</reference>
<keyword evidence="6" id="KW-0862">Zinc</keyword>
<comment type="similarity">
    <text evidence="2">Belongs to the peptidase M20A family.</text>
</comment>
<comment type="cofactor">
    <cofactor evidence="1">
        <name>Zn(2+)</name>
        <dbReference type="ChEBI" id="CHEBI:29105"/>
    </cofactor>
</comment>
<evidence type="ECO:0000313" key="9">
    <source>
        <dbReference type="EMBL" id="EAV39399.1"/>
    </source>
</evidence>
<dbReference type="AlphaFoldDB" id="A0NJH0"/>
<protein>
    <submittedName>
        <fullName evidence="9">Dipeptidase 2, peptidase M20 family</fullName>
    </submittedName>
</protein>
<dbReference type="InterPro" id="IPR050072">
    <property type="entry name" value="Peptidase_M20A"/>
</dbReference>
<name>A0NJH0_OENOE</name>
<dbReference type="GO" id="GO:0008777">
    <property type="term" value="F:acetylornithine deacetylase activity"/>
    <property type="evidence" value="ECO:0007669"/>
    <property type="project" value="TreeGrafter"/>
</dbReference>
<accession>A0NJH0</accession>
<dbReference type="GO" id="GO:0008270">
    <property type="term" value="F:zinc ion binding"/>
    <property type="evidence" value="ECO:0007669"/>
    <property type="project" value="InterPro"/>
</dbReference>
<keyword evidence="3" id="KW-0645">Protease</keyword>
<evidence type="ECO:0000256" key="3">
    <source>
        <dbReference type="ARBA" id="ARBA00022670"/>
    </source>
</evidence>
<dbReference type="Pfam" id="PF01546">
    <property type="entry name" value="Peptidase_M20"/>
    <property type="match status" value="1"/>
</dbReference>
<dbReference type="InterPro" id="IPR010964">
    <property type="entry name" value="M20A_pepV-rel"/>
</dbReference>
<evidence type="ECO:0000256" key="6">
    <source>
        <dbReference type="ARBA" id="ARBA00022833"/>
    </source>
</evidence>
<evidence type="ECO:0000256" key="7">
    <source>
        <dbReference type="ARBA" id="ARBA00022997"/>
    </source>
</evidence>